<dbReference type="PATRIC" id="fig|558151.6.peg.3808"/>
<dbReference type="AlphaFoldDB" id="A0A0J7I2W0"/>
<protein>
    <recommendedName>
        <fullName evidence="3">GIY-YIG domain-containing protein</fullName>
    </recommendedName>
</protein>
<proteinExistence type="predicted"/>
<dbReference type="Pfam" id="PF13455">
    <property type="entry name" value="MUG113"/>
    <property type="match status" value="1"/>
</dbReference>
<evidence type="ECO:0000313" key="1">
    <source>
        <dbReference type="EMBL" id="KMQ60136.1"/>
    </source>
</evidence>
<dbReference type="OrthoDB" id="2023664at2"/>
<comment type="caution">
    <text evidence="1">The sequence shown here is derived from an EMBL/GenBank/DDBJ whole genome shotgun (WGS) entry which is preliminary data.</text>
</comment>
<accession>A0A0J7I2W0</accession>
<dbReference type="EMBL" id="LFND01000006">
    <property type="protein sequence ID" value="KMQ60136.1"/>
    <property type="molecule type" value="Genomic_DNA"/>
</dbReference>
<organism evidence="1 2">
    <name type="scientific">Chryseobacterium angstadtii</name>
    <dbReference type="NCBI Taxonomy" id="558151"/>
    <lineage>
        <taxon>Bacteria</taxon>
        <taxon>Pseudomonadati</taxon>
        <taxon>Bacteroidota</taxon>
        <taxon>Flavobacteriia</taxon>
        <taxon>Flavobacteriales</taxon>
        <taxon>Weeksellaceae</taxon>
        <taxon>Chryseobacterium group</taxon>
        <taxon>Chryseobacterium</taxon>
    </lineage>
</organism>
<reference evidence="1 2" key="1">
    <citation type="journal article" date="2013" name="Int. J. Syst. Evol. Microbiol.">
        <title>Chryseobacterium angstadtii sp. nov., isolated from a newt tank.</title>
        <authorList>
            <person name="Kirk K.E."/>
            <person name="Hoffman J.A."/>
            <person name="Smith K.A."/>
            <person name="Strahan B.L."/>
            <person name="Failor K.C."/>
            <person name="Krebs J.E."/>
            <person name="Gale A.N."/>
            <person name="Do T.D."/>
            <person name="Sontag T.C."/>
            <person name="Batties A.M."/>
            <person name="Mistiszyn K."/>
            <person name="Newman J.D."/>
        </authorList>
    </citation>
    <scope>NUCLEOTIDE SEQUENCE [LARGE SCALE GENOMIC DNA]</scope>
    <source>
        <strain evidence="1 2">KM</strain>
    </source>
</reference>
<evidence type="ECO:0000313" key="2">
    <source>
        <dbReference type="Proteomes" id="UP000036261"/>
    </source>
</evidence>
<gene>
    <name evidence="1" type="ORF">ACM46_18025</name>
</gene>
<dbReference type="Proteomes" id="UP000036261">
    <property type="component" value="Unassembled WGS sequence"/>
</dbReference>
<evidence type="ECO:0008006" key="3">
    <source>
        <dbReference type="Google" id="ProtNLM"/>
    </source>
</evidence>
<dbReference type="RefSeq" id="WP_048508077.1">
    <property type="nucleotide sequence ID" value="NZ_LFND01000006.1"/>
</dbReference>
<name>A0A0J7I2W0_9FLAO</name>
<sequence>MENKDFYVIELKQKIKVGITQDFKSRFNNIKTGSGIKDNEIINVYHYTDLSSLESRIKRLFSKQNIAGEWFYKKEIVLDFIESLKEGHVPSIDLLKKIKNNSVKYSNVFKTGDFPYENYAILKENAINLLEQIKSERRGIGYPDSIDLAKFMRTKRANYRNMVYYADDDFKYFERKPNFSIENIKNNQIIECLRIIRNTTANNKIKDLLQDYIDSVFAERDLYIVKITELIRSFFFDSHNSTNELFIETDISYSNIEMELDKELNVYSLSRYFENLNKDELSFLKNAKNHNLRVSIFGNIDFDYKERFCFCFFEVENYLRVLNFLSITRLDENGVRLFFNDTDKYSKSYIFQYKYHLLNSSEKEFISSLEVKDVSFCYIEFEKDKQTYYCLFDDIEVVCKELKIKLDKNTKVKVEAEPFNDESSYIADIIESEKQIKNGGFIQINSKNQLNNFLNNLF</sequence>
<keyword evidence="2" id="KW-1185">Reference proteome</keyword>